<dbReference type="EMBL" id="JAPWTK010000017">
    <property type="protein sequence ID" value="KAJ8958432.1"/>
    <property type="molecule type" value="Genomic_DNA"/>
</dbReference>
<proteinExistence type="predicted"/>
<dbReference type="AlphaFoldDB" id="A0AAV8Z520"/>
<evidence type="ECO:0000313" key="2">
    <source>
        <dbReference type="EMBL" id="KAJ8958432.1"/>
    </source>
</evidence>
<gene>
    <name evidence="2" type="ORF">NQ318_002218</name>
</gene>
<reference evidence="2" key="1">
    <citation type="journal article" date="2023" name="Insect Mol. Biol.">
        <title>Genome sequencing provides insights into the evolution of gene families encoding plant cell wall-degrading enzymes in longhorned beetles.</title>
        <authorList>
            <person name="Shin N.R."/>
            <person name="Okamura Y."/>
            <person name="Kirsch R."/>
            <person name="Pauchet Y."/>
        </authorList>
    </citation>
    <scope>NUCLEOTIDE SEQUENCE</scope>
    <source>
        <strain evidence="2">AMC_N1</strain>
    </source>
</reference>
<name>A0AAV8Z520_9CUCU</name>
<evidence type="ECO:0000256" key="1">
    <source>
        <dbReference type="SAM" id="Phobius"/>
    </source>
</evidence>
<keyword evidence="1" id="KW-0472">Membrane</keyword>
<keyword evidence="1" id="KW-1133">Transmembrane helix</keyword>
<comment type="caution">
    <text evidence="2">The sequence shown here is derived from an EMBL/GenBank/DDBJ whole genome shotgun (WGS) entry which is preliminary data.</text>
</comment>
<sequence>MDEMVKQRLAKLKTIQENIKMGRSNIISDLRNGNILESFQKRPLILCSQRSVNVEIIPNSSPSSMCSSSKPSPFITATVPDEMKKRFSMFVPILMMTSLGEYVSIFMEAIMAPRVALGRHLNT</sequence>
<protein>
    <submittedName>
        <fullName evidence="2">Uncharacterized protein</fullName>
    </submittedName>
</protein>
<accession>A0AAV8Z520</accession>
<feature type="transmembrane region" description="Helical" evidence="1">
    <location>
        <begin position="90"/>
        <end position="112"/>
    </location>
</feature>
<keyword evidence="3" id="KW-1185">Reference proteome</keyword>
<organism evidence="2 3">
    <name type="scientific">Aromia moschata</name>
    <dbReference type="NCBI Taxonomy" id="1265417"/>
    <lineage>
        <taxon>Eukaryota</taxon>
        <taxon>Metazoa</taxon>
        <taxon>Ecdysozoa</taxon>
        <taxon>Arthropoda</taxon>
        <taxon>Hexapoda</taxon>
        <taxon>Insecta</taxon>
        <taxon>Pterygota</taxon>
        <taxon>Neoptera</taxon>
        <taxon>Endopterygota</taxon>
        <taxon>Coleoptera</taxon>
        <taxon>Polyphaga</taxon>
        <taxon>Cucujiformia</taxon>
        <taxon>Chrysomeloidea</taxon>
        <taxon>Cerambycidae</taxon>
        <taxon>Cerambycinae</taxon>
        <taxon>Callichromatini</taxon>
        <taxon>Aromia</taxon>
    </lineage>
</organism>
<evidence type="ECO:0000313" key="3">
    <source>
        <dbReference type="Proteomes" id="UP001162162"/>
    </source>
</evidence>
<dbReference type="Proteomes" id="UP001162162">
    <property type="component" value="Unassembled WGS sequence"/>
</dbReference>
<keyword evidence="1" id="KW-0812">Transmembrane</keyword>